<proteinExistence type="predicted"/>
<protein>
    <submittedName>
        <fullName evidence="3">Uncharacterized protein</fullName>
    </submittedName>
</protein>
<keyword evidence="2" id="KW-0732">Signal</keyword>
<reference evidence="3" key="1">
    <citation type="journal article" date="2010" name="Nature">
        <title>The dynamic genome of Hydra.</title>
        <authorList>
            <person name="Chapman J.A."/>
            <person name="Kirkness E.F."/>
            <person name="Simakov O."/>
            <person name="Hampson S.E."/>
            <person name="Mitros T."/>
            <person name="Weinmaier T."/>
            <person name="Rattei T."/>
            <person name="Balasubramanian P.G."/>
            <person name="Borman J."/>
            <person name="Busam D."/>
            <person name="Disbennett K."/>
            <person name="Pfannkoch C."/>
            <person name="Sumin N."/>
            <person name="Sutton G."/>
            <person name="Viswanathan L."/>
            <person name="Walenz B."/>
            <person name="Goodstein D.M."/>
            <person name="Hellsten U."/>
            <person name="Kawashima T."/>
            <person name="Prochnik S.E."/>
            <person name="Putnam N.H."/>
            <person name="Shu S."/>
            <person name="Blumberg B."/>
            <person name="Dana C.E."/>
            <person name="Gee L."/>
            <person name="Kibler D.F."/>
            <person name="Law L."/>
            <person name="Lindgens D."/>
            <person name="Martinez D.E."/>
            <person name="Peng J."/>
            <person name="Wigge P.A."/>
            <person name="Bertulat B."/>
            <person name="Guder C."/>
            <person name="Nakamura Y."/>
            <person name="Ozbek S."/>
            <person name="Watanabe H."/>
            <person name="Khalturin K."/>
            <person name="Hemmrich G."/>
            <person name="Franke A."/>
            <person name="Augustin R."/>
            <person name="Fraune S."/>
            <person name="Hayakawa E."/>
            <person name="Hayakawa S."/>
            <person name="Hirose M."/>
            <person name="Hwang J."/>
            <person name="Ikeo K."/>
            <person name="Nishimiya-Fujisawa C."/>
            <person name="Ogura A."/>
            <person name="Takahashi T."/>
            <person name="Steinmetz P.R."/>
            <person name="Zhang X."/>
            <person name="Aufschnaiter R."/>
            <person name="Eder M.K."/>
            <person name="Gorny A.K."/>
            <person name="Salvenmoser W."/>
            <person name="Heimberg A.M."/>
            <person name="Wheeler B.M."/>
            <person name="Peterson K.J."/>
            <person name="Boettger A."/>
            <person name="Tischler P."/>
            <person name="Wolf A."/>
            <person name="Gojobori T."/>
            <person name="Remington K.A."/>
            <person name="Strausberg R.L."/>
            <person name="Venter J."/>
            <person name="Technau U."/>
            <person name="Hobmayer B."/>
            <person name="Bosch T.C."/>
            <person name="Holstein T.W."/>
            <person name="Fujisawa T."/>
            <person name="Bode H.R."/>
            <person name="David C.N."/>
            <person name="Rokhsar D.S."/>
            <person name="Steele R.E."/>
        </authorList>
    </citation>
    <scope>NUCLEOTIDE SEQUENCE</scope>
</reference>
<feature type="chain" id="PRO_5003004627" evidence="2">
    <location>
        <begin position="23"/>
        <end position="165"/>
    </location>
</feature>
<accession>C9YBD1</accession>
<feature type="region of interest" description="Disordered" evidence="1">
    <location>
        <begin position="24"/>
        <end position="55"/>
    </location>
</feature>
<evidence type="ECO:0000256" key="1">
    <source>
        <dbReference type="SAM" id="MobiDB-lite"/>
    </source>
</evidence>
<dbReference type="EMBL" id="FN543104">
    <property type="protein sequence ID" value="CBA29870.1"/>
    <property type="molecule type" value="Genomic_DNA"/>
</dbReference>
<evidence type="ECO:0000256" key="2">
    <source>
        <dbReference type="SAM" id="SignalP"/>
    </source>
</evidence>
<feature type="compositionally biased region" description="Low complexity" evidence="1">
    <location>
        <begin position="42"/>
        <end position="53"/>
    </location>
</feature>
<sequence>MTTLRHTVLTLAIATASLGAIAQTDAEHTQHHAAEPAKKTLKAPASKSSSKPSEALVAMDVKIKAMREMHEKMMTAKTPEERKALMVDHMKTMQDSMSMMEKMDSMGGMSMMGDMKGMSSKGADGKQGGMSMDMVTHHEAMQKRMEMMTTMMQMMMDRMPASPAQ</sequence>
<evidence type="ECO:0000313" key="3">
    <source>
        <dbReference type="EMBL" id="CBA29870.1"/>
    </source>
</evidence>
<feature type="compositionally biased region" description="Basic and acidic residues" evidence="1">
    <location>
        <begin position="25"/>
        <end position="38"/>
    </location>
</feature>
<name>C9YBD1_CURXX</name>
<gene>
    <name evidence="3" type="ORF">Csp_A14320</name>
</gene>
<dbReference type="AlphaFoldDB" id="C9YBD1"/>
<feature type="signal peptide" evidence="2">
    <location>
        <begin position="1"/>
        <end position="22"/>
    </location>
</feature>
<organism evidence="3">
    <name type="scientific">Curvibacter symbiont subsp. Hydra magnipapillata</name>
    <dbReference type="NCBI Taxonomy" id="667019"/>
    <lineage>
        <taxon>Bacteria</taxon>
        <taxon>Pseudomonadati</taxon>
        <taxon>Pseudomonadota</taxon>
        <taxon>Betaproteobacteria</taxon>
        <taxon>Burkholderiales</taxon>
        <taxon>Comamonadaceae</taxon>
        <taxon>Curvibacter</taxon>
    </lineage>
</organism>